<evidence type="ECO:0000313" key="3">
    <source>
        <dbReference type="WBParaSite" id="SSLN_0000309401-mRNA-1"/>
    </source>
</evidence>
<gene>
    <name evidence="1" type="ORF">SSLN_LOCUS2994</name>
</gene>
<reference evidence="1 2" key="2">
    <citation type="submission" date="2018-11" db="EMBL/GenBank/DDBJ databases">
        <authorList>
            <consortium name="Pathogen Informatics"/>
        </authorList>
    </citation>
    <scope>NUCLEOTIDE SEQUENCE [LARGE SCALE GENOMIC DNA]</scope>
    <source>
        <strain evidence="1 2">NST_G2</strain>
    </source>
</reference>
<accession>A0A183SFJ6</accession>
<protein>
    <submittedName>
        <fullName evidence="1 3">Uncharacterized protein</fullName>
    </submittedName>
</protein>
<dbReference type="AlphaFoldDB" id="A0A183SFJ6"/>
<sequence>MVSPEGHGSVHCPGCPCRACHQHQDWFNDYDAAIMTLLAEKNQLYIAYVDRLVAANKTALYRSCRLVQQRLRETKDAWMARKAEAIQGYADCNKWKNFFAVTKVVCGLTQRGTTPLLIALRRTLQTRPQPPSTISDDTINRLPQVEPNADLDLTPSLQETSRAVQQLPREKAPVSDAISAEIYKHGGPQLMNNLTAPFQETWRPRQDPRI</sequence>
<proteinExistence type="predicted"/>
<dbReference type="Proteomes" id="UP000275846">
    <property type="component" value="Unassembled WGS sequence"/>
</dbReference>
<organism evidence="3">
    <name type="scientific">Schistocephalus solidus</name>
    <name type="common">Tapeworm</name>
    <dbReference type="NCBI Taxonomy" id="70667"/>
    <lineage>
        <taxon>Eukaryota</taxon>
        <taxon>Metazoa</taxon>
        <taxon>Spiralia</taxon>
        <taxon>Lophotrochozoa</taxon>
        <taxon>Platyhelminthes</taxon>
        <taxon>Cestoda</taxon>
        <taxon>Eucestoda</taxon>
        <taxon>Diphyllobothriidea</taxon>
        <taxon>Diphyllobothriidae</taxon>
        <taxon>Schistocephalus</taxon>
    </lineage>
</organism>
<dbReference type="WBParaSite" id="SSLN_0000309401-mRNA-1">
    <property type="protein sequence ID" value="SSLN_0000309401-mRNA-1"/>
    <property type="gene ID" value="SSLN_0000309401"/>
</dbReference>
<evidence type="ECO:0000313" key="2">
    <source>
        <dbReference type="Proteomes" id="UP000275846"/>
    </source>
</evidence>
<dbReference type="EMBL" id="UYSU01032396">
    <property type="protein sequence ID" value="VDL89379.1"/>
    <property type="molecule type" value="Genomic_DNA"/>
</dbReference>
<keyword evidence="2" id="KW-1185">Reference proteome</keyword>
<reference evidence="3" key="1">
    <citation type="submission" date="2016-06" db="UniProtKB">
        <authorList>
            <consortium name="WormBaseParasite"/>
        </authorList>
    </citation>
    <scope>IDENTIFICATION</scope>
</reference>
<dbReference type="OrthoDB" id="416119at2759"/>
<evidence type="ECO:0000313" key="1">
    <source>
        <dbReference type="EMBL" id="VDL89379.1"/>
    </source>
</evidence>
<name>A0A183SFJ6_SCHSO</name>